<evidence type="ECO:0000313" key="1">
    <source>
        <dbReference type="EMBL" id="KAK2571634.1"/>
    </source>
</evidence>
<gene>
    <name evidence="1" type="ORF">P5673_003000</name>
</gene>
<dbReference type="AlphaFoldDB" id="A0AAD9R1X3"/>
<keyword evidence="2" id="KW-1185">Reference proteome</keyword>
<dbReference type="EMBL" id="JARQWQ010000005">
    <property type="protein sequence ID" value="KAK2571634.1"/>
    <property type="molecule type" value="Genomic_DNA"/>
</dbReference>
<reference evidence="1" key="2">
    <citation type="journal article" date="2023" name="Science">
        <title>Genomic signatures of disease resistance in endangered staghorn corals.</title>
        <authorList>
            <person name="Vollmer S.V."/>
            <person name="Selwyn J.D."/>
            <person name="Despard B.A."/>
            <person name="Roesel C.L."/>
        </authorList>
    </citation>
    <scope>NUCLEOTIDE SEQUENCE</scope>
    <source>
        <strain evidence="1">K2</strain>
    </source>
</reference>
<protein>
    <submittedName>
        <fullName evidence="1">Uncharacterized protein</fullName>
    </submittedName>
</protein>
<sequence>MPHNRLFAHIDPILELRKHNTAISITPGKESDRSKGGSRGFFSETVAKKPERFDSRQRRETLDSVSAATRGNCVGRSLNNQVFSKNVNSSSRPEAKRFVYTPKTKPKLLAGAKLSETKPTAGTDFKDAGIIESSKKCATEATGRLKQQVDAWRSRLEFPEKLPKPIDSWSSSPRIPSGFEAKYSISTIVKARSMAMKWRGKKARVEIRRNTIMPTITDDSTKISLCANVRCSPQFEAVIKLLEGEEDVDDTNFGLPSLVQR</sequence>
<evidence type="ECO:0000313" key="2">
    <source>
        <dbReference type="Proteomes" id="UP001249851"/>
    </source>
</evidence>
<comment type="caution">
    <text evidence="1">The sequence shown here is derived from an EMBL/GenBank/DDBJ whole genome shotgun (WGS) entry which is preliminary data.</text>
</comment>
<accession>A0AAD9R1X3</accession>
<reference evidence="1" key="1">
    <citation type="journal article" date="2023" name="G3 (Bethesda)">
        <title>Whole genome assembly and annotation of the endangered Caribbean coral Acropora cervicornis.</title>
        <authorList>
            <person name="Selwyn J.D."/>
            <person name="Vollmer S.V."/>
        </authorList>
    </citation>
    <scope>NUCLEOTIDE SEQUENCE</scope>
    <source>
        <strain evidence="1">K2</strain>
    </source>
</reference>
<organism evidence="1 2">
    <name type="scientific">Acropora cervicornis</name>
    <name type="common">Staghorn coral</name>
    <dbReference type="NCBI Taxonomy" id="6130"/>
    <lineage>
        <taxon>Eukaryota</taxon>
        <taxon>Metazoa</taxon>
        <taxon>Cnidaria</taxon>
        <taxon>Anthozoa</taxon>
        <taxon>Hexacorallia</taxon>
        <taxon>Scleractinia</taxon>
        <taxon>Astrocoeniina</taxon>
        <taxon>Acroporidae</taxon>
        <taxon>Acropora</taxon>
    </lineage>
</organism>
<proteinExistence type="predicted"/>
<name>A0AAD9R1X3_ACRCE</name>
<dbReference type="Proteomes" id="UP001249851">
    <property type="component" value="Unassembled WGS sequence"/>
</dbReference>